<evidence type="ECO:0000256" key="1">
    <source>
        <dbReference type="SAM" id="MobiDB-lite"/>
    </source>
</evidence>
<feature type="compositionally biased region" description="Polar residues" evidence="1">
    <location>
        <begin position="712"/>
        <end position="725"/>
    </location>
</feature>
<dbReference type="OrthoDB" id="4070102at2759"/>
<feature type="region of interest" description="Disordered" evidence="1">
    <location>
        <begin position="494"/>
        <end position="602"/>
    </location>
</feature>
<dbReference type="STRING" id="1230905.A0A1G4K166"/>
<feature type="compositionally biased region" description="Polar residues" evidence="1">
    <location>
        <begin position="224"/>
        <end position="234"/>
    </location>
</feature>
<accession>A0A1G4K166</accession>
<feature type="region of interest" description="Disordered" evidence="1">
    <location>
        <begin position="170"/>
        <end position="196"/>
    </location>
</feature>
<feature type="compositionally biased region" description="Basic and acidic residues" evidence="1">
    <location>
        <begin position="365"/>
        <end position="388"/>
    </location>
</feature>
<reference evidence="3" key="1">
    <citation type="submission" date="2016-03" db="EMBL/GenBank/DDBJ databases">
        <authorList>
            <person name="Devillers H."/>
        </authorList>
    </citation>
    <scope>NUCLEOTIDE SEQUENCE [LARGE SCALE GENOMIC DNA]</scope>
</reference>
<evidence type="ECO:0000313" key="2">
    <source>
        <dbReference type="EMBL" id="SCU97260.1"/>
    </source>
</evidence>
<feature type="compositionally biased region" description="Low complexity" evidence="1">
    <location>
        <begin position="336"/>
        <end position="350"/>
    </location>
</feature>
<feature type="compositionally biased region" description="Low complexity" evidence="1">
    <location>
        <begin position="726"/>
        <end position="735"/>
    </location>
</feature>
<dbReference type="AlphaFoldDB" id="A0A1G4K166"/>
<feature type="compositionally biased region" description="Polar residues" evidence="1">
    <location>
        <begin position="827"/>
        <end position="845"/>
    </location>
</feature>
<organism evidence="2 3">
    <name type="scientific">Lachancea mirantina</name>
    <dbReference type="NCBI Taxonomy" id="1230905"/>
    <lineage>
        <taxon>Eukaryota</taxon>
        <taxon>Fungi</taxon>
        <taxon>Dikarya</taxon>
        <taxon>Ascomycota</taxon>
        <taxon>Saccharomycotina</taxon>
        <taxon>Saccharomycetes</taxon>
        <taxon>Saccharomycetales</taxon>
        <taxon>Saccharomycetaceae</taxon>
        <taxon>Lachancea</taxon>
    </lineage>
</organism>
<keyword evidence="3" id="KW-1185">Reference proteome</keyword>
<dbReference type="EMBL" id="LT598467">
    <property type="protein sequence ID" value="SCU97260.1"/>
    <property type="molecule type" value="Genomic_DNA"/>
</dbReference>
<proteinExistence type="predicted"/>
<feature type="region of interest" description="Disordered" evidence="1">
    <location>
        <begin position="636"/>
        <end position="657"/>
    </location>
</feature>
<feature type="region of interest" description="Disordered" evidence="1">
    <location>
        <begin position="757"/>
        <end position="793"/>
    </location>
</feature>
<feature type="region of interest" description="Disordered" evidence="1">
    <location>
        <begin position="303"/>
        <end position="413"/>
    </location>
</feature>
<sequence length="878" mass="92776">MSAAASGVRLKRSISSVLVSLFKQRNTDDEIQESALVVEEQPSQENQIQDSHNDFSSEISGLFDASIADGPPLVPILPIQRLKILRYKQYLRRLEYRLEVPIDQDYLLENSTFAADHERESSIGVLGPSKKPKTGMNAAEKRLYQPKKSGKRWNGEMEYDLTEYDAVKRPKLEQDSMEPPLLATDSTAPRDRMNADDGYLSKKQMDILDGKPALGSSIPKIPHNFTTNGSISEKSASRLPALPSSGFDFLKASPTNQKLTDKADESSLSETIASKPQASKGFSFGTGALGNANTEVRSFAGAAKAKSEDKKDSSDSKNSRFGSLETNKLANQTKPSFSFGSSVSSNGGLLSKEHKSVTPSFQFGKKLEHNTESLNFDNKRPRDLEDSSAKSFGQSEKSANAPPASKIFPSSASVPKASVAAKSSFVFGSSTPETKKDASPDKSNGSSILGSGEDKSTSSFSFNANSKPSSNEAVIDSEQKVPVGSLFSFGAKKVMPNTSSLNGGEKFDETQTQTESFTFGKPNSDHKNLPNNTNPSFSFGSKPDSSKESKTNADGGKTATQAFSFEAKPKSDKASQPAFKFGGNTQPRNDENPKPAFTFGGKVGLEKPAANLSSEKNAITPAPSLFTGLTASKESSSTSSFTVGGINGANNQTKPEAGTQSFKFTLNESKSTPAFKFNNDTTKTPNGTAGIGLLNRAQAPALGAPHPVHPTTPFSFSPAATTQQQSLSGFSSASSTATPAFGASANVNQMTAPSAFVGSSTTSASPPPFGNPSPGSASGTFQQNRAFSPSHTMNLNFGGTSAAAQAPSAIFGAATNTNPAQIFGAQSSTPAATFGNDQSQGTQTMFGGGALPNQHSQQPTMMGLPPGRKLARMRARRT</sequence>
<protein>
    <submittedName>
        <fullName evidence="2">LAMI_0F09428g1_1</fullName>
    </submittedName>
</protein>
<evidence type="ECO:0000313" key="3">
    <source>
        <dbReference type="Proteomes" id="UP000191024"/>
    </source>
</evidence>
<feature type="region of interest" description="Disordered" evidence="1">
    <location>
        <begin position="258"/>
        <end position="282"/>
    </location>
</feature>
<feature type="region of interest" description="Disordered" evidence="1">
    <location>
        <begin position="827"/>
        <end position="878"/>
    </location>
</feature>
<feature type="compositionally biased region" description="Polar residues" evidence="1">
    <location>
        <begin position="529"/>
        <end position="539"/>
    </location>
</feature>
<feature type="compositionally biased region" description="Basic residues" evidence="1">
    <location>
        <begin position="869"/>
        <end position="878"/>
    </location>
</feature>
<gene>
    <name evidence="2" type="ORF">LAMI_0F09428G</name>
</gene>
<name>A0A1G4K166_9SACH</name>
<feature type="region of interest" description="Disordered" evidence="1">
    <location>
        <begin position="428"/>
        <end position="478"/>
    </location>
</feature>
<feature type="compositionally biased region" description="Polar residues" evidence="1">
    <location>
        <begin position="320"/>
        <end position="335"/>
    </location>
</feature>
<feature type="compositionally biased region" description="Polar residues" evidence="1">
    <location>
        <begin position="389"/>
        <end position="398"/>
    </location>
</feature>
<feature type="compositionally biased region" description="Polar residues" evidence="1">
    <location>
        <begin position="457"/>
        <end position="472"/>
    </location>
</feature>
<feature type="compositionally biased region" description="Polar residues" evidence="1">
    <location>
        <begin position="266"/>
        <end position="277"/>
    </location>
</feature>
<dbReference type="Proteomes" id="UP000191024">
    <property type="component" value="Chromosome F"/>
</dbReference>
<feature type="compositionally biased region" description="Polar residues" evidence="1">
    <location>
        <begin position="648"/>
        <end position="657"/>
    </location>
</feature>
<feature type="region of interest" description="Disordered" evidence="1">
    <location>
        <begin position="703"/>
        <end position="735"/>
    </location>
</feature>
<feature type="compositionally biased region" description="Basic and acidic residues" evidence="1">
    <location>
        <begin position="305"/>
        <end position="318"/>
    </location>
</feature>
<feature type="compositionally biased region" description="Polar residues" evidence="1">
    <location>
        <begin position="780"/>
        <end position="793"/>
    </location>
</feature>
<feature type="region of interest" description="Disordered" evidence="1">
    <location>
        <begin position="210"/>
        <end position="238"/>
    </location>
</feature>